<dbReference type="InterPro" id="IPR052514">
    <property type="entry name" value="SAM-dependent_MTase"/>
</dbReference>
<dbReference type="Pfam" id="PF05050">
    <property type="entry name" value="Methyltransf_21"/>
    <property type="match status" value="1"/>
</dbReference>
<dbReference type="Proteomes" id="UP001144323">
    <property type="component" value="Unassembled WGS sequence"/>
</dbReference>
<feature type="domain" description="Methyltransferase FkbM" evidence="1">
    <location>
        <begin position="118"/>
        <end position="283"/>
    </location>
</feature>
<dbReference type="Gene3D" id="3.40.50.150">
    <property type="entry name" value="Vaccinia Virus protein VP39"/>
    <property type="match status" value="1"/>
</dbReference>
<dbReference type="PANTHER" id="PTHR34203">
    <property type="entry name" value="METHYLTRANSFERASE, FKBM FAMILY PROTEIN"/>
    <property type="match status" value="1"/>
</dbReference>
<gene>
    <name evidence="2" type="ORF">LMG27198_02700</name>
</gene>
<evidence type="ECO:0000259" key="1">
    <source>
        <dbReference type="Pfam" id="PF05050"/>
    </source>
</evidence>
<keyword evidence="3" id="KW-1185">Reference proteome</keyword>
<organism evidence="2 3">
    <name type="scientific">Methylocystis echinoides</name>
    <dbReference type="NCBI Taxonomy" id="29468"/>
    <lineage>
        <taxon>Bacteria</taxon>
        <taxon>Pseudomonadati</taxon>
        <taxon>Pseudomonadota</taxon>
        <taxon>Alphaproteobacteria</taxon>
        <taxon>Hyphomicrobiales</taxon>
        <taxon>Methylocystaceae</taxon>
        <taxon>Methylocystis</taxon>
    </lineage>
</organism>
<sequence length="325" mass="35333">MIMESPEATAAPDAPDPPMAWRRAFECGRLDRLDLWKRFADRHQLIAQHAAALAGTEIAAFVLEPSGLSVTLANGLSFTLDPTALREAPNVIIAQGGYETFEKALILRLARGARTVFDIGANIGWHSLHIAQQEPKARVYAFEPVPTTHARLRSNLARNDAGARVTAIADGLSDREGVFDMFVPATSGSPAASLNELHPAEGSHRTPCRFTTLDDFVRAQGVETLDLLKCDVEGAELRVLAGGKTTLARFRPALIIELLRKWAAAFGYHPNDVIDLLGGLGYVCYGVGDHALTPISRVTEDTRETNYLFLLPERHPPVDVLLAGL</sequence>
<accession>A0A9W6GQX3</accession>
<dbReference type="SUPFAM" id="SSF53335">
    <property type="entry name" value="S-adenosyl-L-methionine-dependent methyltransferases"/>
    <property type="match status" value="1"/>
</dbReference>
<evidence type="ECO:0000313" key="3">
    <source>
        <dbReference type="Proteomes" id="UP001144323"/>
    </source>
</evidence>
<dbReference type="PANTHER" id="PTHR34203:SF13">
    <property type="entry name" value="EXPRESSED PROTEIN"/>
    <property type="match status" value="1"/>
</dbReference>
<protein>
    <recommendedName>
        <fullName evidence="1">Methyltransferase FkbM domain-containing protein</fullName>
    </recommendedName>
</protein>
<dbReference type="NCBIfam" id="TIGR01444">
    <property type="entry name" value="fkbM_fam"/>
    <property type="match status" value="1"/>
</dbReference>
<comment type="caution">
    <text evidence="2">The sequence shown here is derived from an EMBL/GenBank/DDBJ whole genome shotgun (WGS) entry which is preliminary data.</text>
</comment>
<evidence type="ECO:0000313" key="2">
    <source>
        <dbReference type="EMBL" id="GLI91278.1"/>
    </source>
</evidence>
<dbReference type="RefSeq" id="WP_281799839.1">
    <property type="nucleotide sequence ID" value="NZ_BSEC01000001.1"/>
</dbReference>
<reference evidence="2" key="1">
    <citation type="journal article" date="2023" name="Int. J. Syst. Evol. Microbiol.">
        <title>Methylocystis iwaonis sp. nov., a type II methane-oxidizing bacterium from surface soil of a rice paddy field in Japan, and emended description of the genus Methylocystis (ex Whittenbury et al. 1970) Bowman et al. 1993.</title>
        <authorList>
            <person name="Kaise H."/>
            <person name="Sawadogo J.B."/>
            <person name="Alam M.S."/>
            <person name="Ueno C."/>
            <person name="Dianou D."/>
            <person name="Shinjo R."/>
            <person name="Asakawa S."/>
        </authorList>
    </citation>
    <scope>NUCLEOTIDE SEQUENCE</scope>
    <source>
        <strain evidence="2">LMG27198</strain>
    </source>
</reference>
<name>A0A9W6GQX3_9HYPH</name>
<dbReference type="InterPro" id="IPR029063">
    <property type="entry name" value="SAM-dependent_MTases_sf"/>
</dbReference>
<dbReference type="EMBL" id="BSEC01000001">
    <property type="protein sequence ID" value="GLI91278.1"/>
    <property type="molecule type" value="Genomic_DNA"/>
</dbReference>
<dbReference type="AlphaFoldDB" id="A0A9W6GQX3"/>
<dbReference type="InterPro" id="IPR006342">
    <property type="entry name" value="FkbM_mtfrase"/>
</dbReference>
<proteinExistence type="predicted"/>